<keyword evidence="2" id="KW-0812">Transmembrane</keyword>
<gene>
    <name evidence="3" type="ORF">RFI_16054</name>
</gene>
<accession>X6N5W1</accession>
<keyword evidence="2" id="KW-0472">Membrane</keyword>
<dbReference type="AlphaFoldDB" id="X6N5W1"/>
<feature type="region of interest" description="Disordered" evidence="1">
    <location>
        <begin position="132"/>
        <end position="153"/>
    </location>
</feature>
<evidence type="ECO:0000313" key="3">
    <source>
        <dbReference type="EMBL" id="ETO21149.1"/>
    </source>
</evidence>
<feature type="transmembrane region" description="Helical" evidence="2">
    <location>
        <begin position="20"/>
        <end position="40"/>
    </location>
</feature>
<keyword evidence="4" id="KW-1185">Reference proteome</keyword>
<evidence type="ECO:0000256" key="1">
    <source>
        <dbReference type="SAM" id="MobiDB-lite"/>
    </source>
</evidence>
<dbReference type="Proteomes" id="UP000023152">
    <property type="component" value="Unassembled WGS sequence"/>
</dbReference>
<feature type="non-terminal residue" evidence="3">
    <location>
        <position position="220"/>
    </location>
</feature>
<feature type="compositionally biased region" description="Polar residues" evidence="1">
    <location>
        <begin position="132"/>
        <end position="146"/>
    </location>
</feature>
<comment type="caution">
    <text evidence="3">The sequence shown here is derived from an EMBL/GenBank/DDBJ whole genome shotgun (WGS) entry which is preliminary data.</text>
</comment>
<name>X6N5W1_RETFI</name>
<protein>
    <submittedName>
        <fullName evidence="3">Uncharacterized protein</fullName>
    </submittedName>
</protein>
<evidence type="ECO:0000313" key="4">
    <source>
        <dbReference type="Proteomes" id="UP000023152"/>
    </source>
</evidence>
<keyword evidence="2" id="KW-1133">Transmembrane helix</keyword>
<organism evidence="3 4">
    <name type="scientific">Reticulomyxa filosa</name>
    <dbReference type="NCBI Taxonomy" id="46433"/>
    <lineage>
        <taxon>Eukaryota</taxon>
        <taxon>Sar</taxon>
        <taxon>Rhizaria</taxon>
        <taxon>Retaria</taxon>
        <taxon>Foraminifera</taxon>
        <taxon>Monothalamids</taxon>
        <taxon>Reticulomyxidae</taxon>
        <taxon>Reticulomyxa</taxon>
    </lineage>
</organism>
<proteinExistence type="predicted"/>
<evidence type="ECO:0000256" key="2">
    <source>
        <dbReference type="SAM" id="Phobius"/>
    </source>
</evidence>
<reference evidence="3 4" key="1">
    <citation type="journal article" date="2013" name="Curr. Biol.">
        <title>The Genome of the Foraminiferan Reticulomyxa filosa.</title>
        <authorList>
            <person name="Glockner G."/>
            <person name="Hulsmann N."/>
            <person name="Schleicher M."/>
            <person name="Noegel A.A."/>
            <person name="Eichinger L."/>
            <person name="Gallinger C."/>
            <person name="Pawlowski J."/>
            <person name="Sierra R."/>
            <person name="Euteneuer U."/>
            <person name="Pillet L."/>
            <person name="Moustafa A."/>
            <person name="Platzer M."/>
            <person name="Groth M."/>
            <person name="Szafranski K."/>
            <person name="Schliwa M."/>
        </authorList>
    </citation>
    <scope>NUCLEOTIDE SEQUENCE [LARGE SCALE GENOMIC DNA]</scope>
</reference>
<sequence length="220" mass="24948">MLSVFKVVKEFTKNASTLTYFRLLGFVLVPVMIGFLQLFATLEFTVIEPLFGQSSPIGIGIGIGIGSDTNKAAIGDLLKKDDHKEYQLPTDHPYKYLSSEEYNNVHVSSYLNDTVSWLCSFLSLLEEADNSTTSENKTNEAKISQPDNDITDDMDNDVDNAIAQTKQFCTQLQNRMHEIIAQLKLTQFETYLLAHRLYVLTKQIVDKQSSLPHPYLFMHI</sequence>
<dbReference type="EMBL" id="ASPP01011896">
    <property type="protein sequence ID" value="ETO21149.1"/>
    <property type="molecule type" value="Genomic_DNA"/>
</dbReference>